<dbReference type="KEGG" id="ccot:CCAX7_15240"/>
<protein>
    <submittedName>
        <fullName evidence="1">Uncharacterized protein</fullName>
    </submittedName>
</protein>
<evidence type="ECO:0000313" key="1">
    <source>
        <dbReference type="EMBL" id="BDI29473.1"/>
    </source>
</evidence>
<dbReference type="Proteomes" id="UP000287394">
    <property type="component" value="Chromosome"/>
</dbReference>
<sequence length="200" mass="21602">MNRADGRRAFADQGVRRGFAAATVAVLVLAPCVHSALAASVDHGRHRGRILREAILGGYALRPPRGFSLRQSPGATANYQWTGPQYNPGAAPSLNARVSSLSSSPGGADAVRQLIASLHQRRAWRNWRQSNGENVVLGGVRCARMTWSGTDRGYDFVGEVVAPLDGRGGLVLNIEDLAGHPTTWSLLQRSLRTLRRNDLT</sequence>
<dbReference type="RefSeq" id="WP_119322643.1">
    <property type="nucleotide sequence ID" value="NZ_AP025739.1"/>
</dbReference>
<dbReference type="AlphaFoldDB" id="A0A402CZD5"/>
<keyword evidence="2" id="KW-1185">Reference proteome</keyword>
<dbReference type="EMBL" id="AP025739">
    <property type="protein sequence ID" value="BDI29473.1"/>
    <property type="molecule type" value="Genomic_DNA"/>
</dbReference>
<name>A0A402CZD5_9BACT</name>
<accession>A0A402CZD5</accession>
<proteinExistence type="predicted"/>
<reference evidence="1 2" key="1">
    <citation type="journal article" date="2019" name="Int. J. Syst. Evol. Microbiol.">
        <title>Capsulimonas corticalis gen. nov., sp. nov., an aerobic capsulated bacterium, of a novel bacterial order, Capsulimonadales ord. nov., of the class Armatimonadia of the phylum Armatimonadetes.</title>
        <authorList>
            <person name="Li J."/>
            <person name="Kudo C."/>
            <person name="Tonouchi A."/>
        </authorList>
    </citation>
    <scope>NUCLEOTIDE SEQUENCE [LARGE SCALE GENOMIC DNA]</scope>
    <source>
        <strain evidence="1 2">AX-7</strain>
    </source>
</reference>
<gene>
    <name evidence="1" type="ORF">CCAX7_15240</name>
</gene>
<organism evidence="1 2">
    <name type="scientific">Capsulimonas corticalis</name>
    <dbReference type="NCBI Taxonomy" id="2219043"/>
    <lineage>
        <taxon>Bacteria</taxon>
        <taxon>Bacillati</taxon>
        <taxon>Armatimonadota</taxon>
        <taxon>Armatimonadia</taxon>
        <taxon>Capsulimonadales</taxon>
        <taxon>Capsulimonadaceae</taxon>
        <taxon>Capsulimonas</taxon>
    </lineage>
</organism>
<evidence type="ECO:0000313" key="2">
    <source>
        <dbReference type="Proteomes" id="UP000287394"/>
    </source>
</evidence>